<dbReference type="InterPro" id="IPR024078">
    <property type="entry name" value="LmbE-like_dom_sf"/>
</dbReference>
<sequence length="584" mass="61218">MNVLLRASACRRALGGSVATRVWIALTGLLAALTIGVAPPAHAALTCQDNVALNVAAHEDDDVLFMSPDVHNDLAAGRCSVTVFVTAGDAGLDQAYWLGREAGARAATAHMSGVSDTWTSETVQINGQALLEDTLVDRPSVALLFLRLPDGHDGTGYPSTGGESLQRLWQSAIPAIHAIDGSATYSREGLVATLAAIMTTFRPTVIRTHDYVSPYDSGDHSDHQTVGYLVRAAHYRYSYPHQLTGYRGYGVSDLPPNLSQSDATEKLATFLAYAPHDPEVCQSDTECLASVCGPWFSREYTVGSEFGGVQNAARLGSVTASSQSSATGQSAAKAVDGVVAGYPGGATNEWATLGGRAGSWLQVAWSNPNTLQSVVLYDRPNLDDQVTAGTLLFSDGSTVPIGALPNDGSAMQVRFASRRVTSVRFRVDAVSGSTHNIGLAELQAFTTNVAPLAAVTASSENAATGQTAQKVIDGYALGYPTAPGREWATVGGRSGSWLNLQWTVPVGVSRVVLYDRPNSDDQVTAGVLRFSDGSSVPVGVLPNGGGQLVVSFPARTVTSVRFEITGVSATTRNVGLTELQVETG</sequence>
<dbReference type="Proteomes" id="UP001500013">
    <property type="component" value="Unassembled WGS sequence"/>
</dbReference>
<feature type="domain" description="DUF7402" evidence="3">
    <location>
        <begin position="448"/>
        <end position="581"/>
    </location>
</feature>
<evidence type="ECO:0000256" key="2">
    <source>
        <dbReference type="SAM" id="SignalP"/>
    </source>
</evidence>
<comment type="caution">
    <text evidence="4">The sequence shown here is derived from an EMBL/GenBank/DDBJ whole genome shotgun (WGS) entry which is preliminary data.</text>
</comment>
<proteinExistence type="predicted"/>
<dbReference type="PANTHER" id="PTHR12993">
    <property type="entry name" value="N-ACETYLGLUCOSAMINYL-PHOSPHATIDYLINOSITOL DE-N-ACETYLASE-RELATED"/>
    <property type="match status" value="1"/>
</dbReference>
<dbReference type="EMBL" id="BAAAPU010000007">
    <property type="protein sequence ID" value="GAA1981004.1"/>
    <property type="molecule type" value="Genomic_DNA"/>
</dbReference>
<accession>A0ABP5DML6</accession>
<feature type="signal peptide" evidence="2">
    <location>
        <begin position="1"/>
        <end position="43"/>
    </location>
</feature>
<evidence type="ECO:0000313" key="4">
    <source>
        <dbReference type="EMBL" id="GAA1981004.1"/>
    </source>
</evidence>
<feature type="domain" description="DUF7402" evidence="3">
    <location>
        <begin position="311"/>
        <end position="445"/>
    </location>
</feature>
<dbReference type="InterPro" id="IPR008979">
    <property type="entry name" value="Galactose-bd-like_sf"/>
</dbReference>
<name>A0ABP5DML6_9MICO</name>
<evidence type="ECO:0000256" key="1">
    <source>
        <dbReference type="ARBA" id="ARBA00022833"/>
    </source>
</evidence>
<dbReference type="SUPFAM" id="SSF49785">
    <property type="entry name" value="Galactose-binding domain-like"/>
    <property type="match status" value="2"/>
</dbReference>
<dbReference type="PANTHER" id="PTHR12993:SF23">
    <property type="entry name" value="N-ACETYLGLUCOSAMINYLPHOSPHATIDYLINOSITOL DEACETYLASE"/>
    <property type="match status" value="1"/>
</dbReference>
<dbReference type="Gene3D" id="2.60.120.260">
    <property type="entry name" value="Galactose-binding domain-like"/>
    <property type="match status" value="2"/>
</dbReference>
<reference evidence="5" key="1">
    <citation type="journal article" date="2019" name="Int. J. Syst. Evol. Microbiol.">
        <title>The Global Catalogue of Microorganisms (GCM) 10K type strain sequencing project: providing services to taxonomists for standard genome sequencing and annotation.</title>
        <authorList>
            <consortium name="The Broad Institute Genomics Platform"/>
            <consortium name="The Broad Institute Genome Sequencing Center for Infectious Disease"/>
            <person name="Wu L."/>
            <person name="Ma J."/>
        </authorList>
    </citation>
    <scope>NUCLEOTIDE SEQUENCE [LARGE SCALE GENOMIC DNA]</scope>
    <source>
        <strain evidence="5">JCM 15628</strain>
    </source>
</reference>
<dbReference type="SUPFAM" id="SSF102588">
    <property type="entry name" value="LmbE-like"/>
    <property type="match status" value="1"/>
</dbReference>
<dbReference type="InterPro" id="IPR055826">
    <property type="entry name" value="DUF7402"/>
</dbReference>
<evidence type="ECO:0000313" key="5">
    <source>
        <dbReference type="Proteomes" id="UP001500013"/>
    </source>
</evidence>
<feature type="chain" id="PRO_5045277161" description="DUF7402 domain-containing protein" evidence="2">
    <location>
        <begin position="44"/>
        <end position="584"/>
    </location>
</feature>
<organism evidence="4 5">
    <name type="scientific">Terrabacter lapilli</name>
    <dbReference type="NCBI Taxonomy" id="436231"/>
    <lineage>
        <taxon>Bacteria</taxon>
        <taxon>Bacillati</taxon>
        <taxon>Actinomycetota</taxon>
        <taxon>Actinomycetes</taxon>
        <taxon>Micrococcales</taxon>
        <taxon>Intrasporangiaceae</taxon>
        <taxon>Terrabacter</taxon>
    </lineage>
</organism>
<dbReference type="InterPro" id="IPR003737">
    <property type="entry name" value="GlcNAc_PI_deacetylase-related"/>
</dbReference>
<dbReference type="RefSeq" id="WP_344062083.1">
    <property type="nucleotide sequence ID" value="NZ_BAAAPU010000007.1"/>
</dbReference>
<keyword evidence="5" id="KW-1185">Reference proteome</keyword>
<keyword evidence="1" id="KW-0862">Zinc</keyword>
<protein>
    <recommendedName>
        <fullName evidence="3">DUF7402 domain-containing protein</fullName>
    </recommendedName>
</protein>
<dbReference type="Pfam" id="PF02585">
    <property type="entry name" value="PIG-L"/>
    <property type="match status" value="1"/>
</dbReference>
<dbReference type="Pfam" id="PF24135">
    <property type="entry name" value="DUF7402"/>
    <property type="match status" value="2"/>
</dbReference>
<gene>
    <name evidence="4" type="ORF">GCM10009817_22590</name>
</gene>
<keyword evidence="2" id="KW-0732">Signal</keyword>
<dbReference type="Gene3D" id="3.40.50.10320">
    <property type="entry name" value="LmbE-like"/>
    <property type="match status" value="1"/>
</dbReference>
<evidence type="ECO:0000259" key="3">
    <source>
        <dbReference type="Pfam" id="PF24135"/>
    </source>
</evidence>